<dbReference type="OrthoDB" id="3686068at2"/>
<proteinExistence type="predicted"/>
<protein>
    <submittedName>
        <fullName evidence="2">Uncharacterized protein</fullName>
    </submittedName>
</protein>
<feature type="transmembrane region" description="Helical" evidence="1">
    <location>
        <begin position="46"/>
        <end position="66"/>
    </location>
</feature>
<keyword evidence="3" id="KW-1185">Reference proteome</keyword>
<dbReference type="EMBL" id="WBOF01000001">
    <property type="protein sequence ID" value="MQS12279.1"/>
    <property type="molecule type" value="Genomic_DNA"/>
</dbReference>
<dbReference type="RefSeq" id="WP_153460700.1">
    <property type="nucleotide sequence ID" value="NZ_WBOF01000001.1"/>
</dbReference>
<dbReference type="Proteomes" id="UP000450000">
    <property type="component" value="Unassembled WGS sequence"/>
</dbReference>
<accession>A0A6N7KNY3</accession>
<keyword evidence="1" id="KW-0472">Membrane</keyword>
<comment type="caution">
    <text evidence="2">The sequence shown here is derived from an EMBL/GenBank/DDBJ whole genome shotgun (WGS) entry which is preliminary data.</text>
</comment>
<sequence>MSGSDKFEDDLLYAMTRTGEGFHAGQGDLVAGGLDRGRRRWRRRSAAAVVSGAAALALIGTGAVYLSGSTGASAAGTATVAAAPTTTAAGTATAAATPTAAQSSAPTVITGDEVLAIFRALLPKGQVTEAKGRGTNDAQFNGTFADAGLVFDDGQGKSLMSISIQKHRPKNVQPRTCSADFTLTRTDSCAVTTLPDGSKLMLSQGYEYSDHRADTKEWFATLARPDGGEISLSEWNSAQEKGAPDSRPNPPLTLDQMKAIVTDKSWDRVVAAVKYDGIDTDAIDPGLSLEEREAILAKLLPSGVTVTGRSSRELQATFQLAQGGTAGSLVLRVENWAKSPDTPVARAFKDATVLPDGSKVVMRGPGTDSPKSPQVVDVLRPDGVEVVVGEGPTGKPLLTFDQLKAIAISPEWKVKK</sequence>
<dbReference type="AlphaFoldDB" id="A0A6N7KNY3"/>
<gene>
    <name evidence="2" type="ORF">F7Q99_08230</name>
</gene>
<organism evidence="2 3">
    <name type="scientific">Streptomyces kaniharaensis</name>
    <dbReference type="NCBI Taxonomy" id="212423"/>
    <lineage>
        <taxon>Bacteria</taxon>
        <taxon>Bacillati</taxon>
        <taxon>Actinomycetota</taxon>
        <taxon>Actinomycetes</taxon>
        <taxon>Kitasatosporales</taxon>
        <taxon>Streptomycetaceae</taxon>
        <taxon>Streptomyces</taxon>
    </lineage>
</organism>
<evidence type="ECO:0000313" key="3">
    <source>
        <dbReference type="Proteomes" id="UP000450000"/>
    </source>
</evidence>
<keyword evidence="1" id="KW-1133">Transmembrane helix</keyword>
<evidence type="ECO:0000313" key="2">
    <source>
        <dbReference type="EMBL" id="MQS12279.1"/>
    </source>
</evidence>
<keyword evidence="1" id="KW-0812">Transmembrane</keyword>
<reference evidence="2 3" key="1">
    <citation type="submission" date="2019-09" db="EMBL/GenBank/DDBJ databases">
        <title>Genome Sequences of Streptomyces kaniharaensis ATCC 21070.</title>
        <authorList>
            <person name="Zhu W."/>
            <person name="De Crecy-Lagard V."/>
            <person name="Richards N.G."/>
        </authorList>
    </citation>
    <scope>NUCLEOTIDE SEQUENCE [LARGE SCALE GENOMIC DNA]</scope>
    <source>
        <strain evidence="2 3">SF-557</strain>
    </source>
</reference>
<name>A0A6N7KNY3_9ACTN</name>
<evidence type="ECO:0000256" key="1">
    <source>
        <dbReference type="SAM" id="Phobius"/>
    </source>
</evidence>